<dbReference type="Proteomes" id="UP000011134">
    <property type="component" value="Unassembled WGS sequence"/>
</dbReference>
<dbReference type="AlphaFoldDB" id="L8JEQ8"/>
<organism evidence="1 2">
    <name type="scientific">Photobacterium marinum</name>
    <dbReference type="NCBI Taxonomy" id="1056511"/>
    <lineage>
        <taxon>Bacteria</taxon>
        <taxon>Pseudomonadati</taxon>
        <taxon>Pseudomonadota</taxon>
        <taxon>Gammaproteobacteria</taxon>
        <taxon>Vibrionales</taxon>
        <taxon>Vibrionaceae</taxon>
        <taxon>Photobacterium</taxon>
    </lineage>
</organism>
<protein>
    <submittedName>
        <fullName evidence="1">Uncharacterized protein</fullName>
    </submittedName>
</protein>
<evidence type="ECO:0000313" key="2">
    <source>
        <dbReference type="Proteomes" id="UP000011134"/>
    </source>
</evidence>
<comment type="caution">
    <text evidence="1">The sequence shown here is derived from an EMBL/GenBank/DDBJ whole genome shotgun (WGS) entry which is preliminary data.</text>
</comment>
<keyword evidence="2" id="KW-1185">Reference proteome</keyword>
<gene>
    <name evidence="1" type="ORF">C942_00533</name>
</gene>
<sequence length="50" mass="5922">MCVLFVHIYNIPLMRLPTMITLIYEPQGADLVCFIAHKIANKRQRWGIHR</sequence>
<reference evidence="1 2" key="1">
    <citation type="submission" date="2012-12" db="EMBL/GenBank/DDBJ databases">
        <title>Genome Assembly of Photobacterium sp. AK15.</title>
        <authorList>
            <person name="Khatri I."/>
            <person name="Vaidya B."/>
            <person name="Srinivas T.N.R."/>
            <person name="Subramanian S."/>
            <person name="Pinnaka A."/>
        </authorList>
    </citation>
    <scope>NUCLEOTIDE SEQUENCE [LARGE SCALE GENOMIC DNA]</scope>
    <source>
        <strain evidence="1 2">AK15</strain>
    </source>
</reference>
<proteinExistence type="predicted"/>
<accession>L8JEQ8</accession>
<name>L8JEQ8_9GAMM</name>
<dbReference type="EMBL" id="AMZO01000015">
    <property type="protein sequence ID" value="ELR65907.1"/>
    <property type="molecule type" value="Genomic_DNA"/>
</dbReference>
<evidence type="ECO:0000313" key="1">
    <source>
        <dbReference type="EMBL" id="ELR65907.1"/>
    </source>
</evidence>
<dbReference type="PATRIC" id="fig|1056511.3.peg.2022"/>